<protein>
    <submittedName>
        <fullName evidence="3">Uncharacterized protein LOC110286114 isoform X1</fullName>
    </submittedName>
</protein>
<organism evidence="2 3">
    <name type="scientific">Mus caroli</name>
    <name type="common">Ryukyu mouse</name>
    <name type="synonym">Ricefield mouse</name>
    <dbReference type="NCBI Taxonomy" id="10089"/>
    <lineage>
        <taxon>Eukaryota</taxon>
        <taxon>Metazoa</taxon>
        <taxon>Chordata</taxon>
        <taxon>Craniata</taxon>
        <taxon>Vertebrata</taxon>
        <taxon>Euteleostomi</taxon>
        <taxon>Mammalia</taxon>
        <taxon>Eutheria</taxon>
        <taxon>Euarchontoglires</taxon>
        <taxon>Glires</taxon>
        <taxon>Rodentia</taxon>
        <taxon>Myomorpha</taxon>
        <taxon>Muroidea</taxon>
        <taxon>Muridae</taxon>
        <taxon>Murinae</taxon>
        <taxon>Mus</taxon>
        <taxon>Mus</taxon>
    </lineage>
</organism>
<evidence type="ECO:0000256" key="1">
    <source>
        <dbReference type="SAM" id="MobiDB-lite"/>
    </source>
</evidence>
<accession>A0A6P5P704</accession>
<name>A0A6P5P704_MUSCR</name>
<keyword evidence="2" id="KW-1185">Reference proteome</keyword>
<evidence type="ECO:0000313" key="2">
    <source>
        <dbReference type="Proteomes" id="UP000515126"/>
    </source>
</evidence>
<feature type="region of interest" description="Disordered" evidence="1">
    <location>
        <begin position="1"/>
        <end position="33"/>
    </location>
</feature>
<dbReference type="GeneID" id="110286114"/>
<feature type="compositionally biased region" description="Basic and acidic residues" evidence="1">
    <location>
        <begin position="140"/>
        <end position="152"/>
    </location>
</feature>
<proteinExistence type="predicted"/>
<feature type="compositionally biased region" description="Gly residues" evidence="1">
    <location>
        <begin position="156"/>
        <end position="184"/>
    </location>
</feature>
<evidence type="ECO:0000313" key="3">
    <source>
        <dbReference type="RefSeq" id="XP_021008236.1"/>
    </source>
</evidence>
<gene>
    <name evidence="3" type="primary">LOC110286114</name>
</gene>
<feature type="region of interest" description="Disordered" evidence="1">
    <location>
        <begin position="123"/>
        <end position="184"/>
    </location>
</feature>
<sequence length="184" mass="20522">MQPAEPQLEEPKDSGEPTIEPSSEPALDEQPEPTVTFLFTLLNTPEPIDDETTDTDIYENQFIDEDDWGPRRTSEEIEHLQRDCRRLEESLYANQRENLALEEKLENLPTVVYEDLESILIIPEESRLTQETDENSQVKAEGHSKESKDKSASRGHSGGSRGYPGGSRGYPGGSRGYPGGSPTS</sequence>
<reference evidence="3" key="1">
    <citation type="submission" date="2025-08" db="UniProtKB">
        <authorList>
            <consortium name="RefSeq"/>
        </authorList>
    </citation>
    <scope>IDENTIFICATION</scope>
</reference>
<dbReference type="RefSeq" id="XP_021008236.1">
    <property type="nucleotide sequence ID" value="XM_021152577.1"/>
</dbReference>
<dbReference type="KEGG" id="mcal:110286114"/>
<dbReference type="AlphaFoldDB" id="A0A6P5P704"/>
<dbReference type="Proteomes" id="UP000515126">
    <property type="component" value="Chromosome 19"/>
</dbReference>